<protein>
    <recommendedName>
        <fullName evidence="5">NAD(P)-binding protein</fullName>
    </recommendedName>
</protein>
<dbReference type="SUPFAM" id="SSF51735">
    <property type="entry name" value="NAD(P)-binding Rossmann-fold domains"/>
    <property type="match status" value="1"/>
</dbReference>
<dbReference type="Proteomes" id="UP001307849">
    <property type="component" value="Unassembled WGS sequence"/>
</dbReference>
<dbReference type="InterPro" id="IPR002347">
    <property type="entry name" value="SDR_fam"/>
</dbReference>
<dbReference type="Gene3D" id="3.40.50.720">
    <property type="entry name" value="NAD(P)-binding Rossmann-like Domain"/>
    <property type="match status" value="1"/>
</dbReference>
<dbReference type="PANTHER" id="PTHR24320">
    <property type="entry name" value="RETINOL DEHYDROGENASE"/>
    <property type="match status" value="1"/>
</dbReference>
<comment type="caution">
    <text evidence="3">The sequence shown here is derived from an EMBL/GenBank/DDBJ whole genome shotgun (WGS) entry which is preliminary data.</text>
</comment>
<evidence type="ECO:0000256" key="1">
    <source>
        <dbReference type="ARBA" id="ARBA00006484"/>
    </source>
</evidence>
<reference evidence="3 4" key="1">
    <citation type="submission" date="2019-10" db="EMBL/GenBank/DDBJ databases">
        <authorList>
            <person name="Palmer J.M."/>
        </authorList>
    </citation>
    <scope>NUCLEOTIDE SEQUENCE [LARGE SCALE GENOMIC DNA]</scope>
    <source>
        <strain evidence="3 4">TWF506</strain>
    </source>
</reference>
<dbReference type="GO" id="GO:0016491">
    <property type="term" value="F:oxidoreductase activity"/>
    <property type="evidence" value="ECO:0007669"/>
    <property type="project" value="UniProtKB-KW"/>
</dbReference>
<keyword evidence="4" id="KW-1185">Reference proteome</keyword>
<dbReference type="AlphaFoldDB" id="A0AAN8NR83"/>
<dbReference type="InterPro" id="IPR036291">
    <property type="entry name" value="NAD(P)-bd_dom_sf"/>
</dbReference>
<evidence type="ECO:0000313" key="4">
    <source>
        <dbReference type="Proteomes" id="UP001307849"/>
    </source>
</evidence>
<sequence length="352" mass="39057">MPLIRSTKVRSINPNKYNLSGFRVLITGGETVLGSSLAHRYLSLGADIVYLVVQDLDQGEQIKATILGDEEITRRNPGCDINLYGIDPSNLDSIKTFCDQFLSDVNGLHIAVLGAEANLSSFSKTVNGLEESFQVNVVANAILSNYLVPILKANCPSKRNITEELSKKLPKNSLYQTLPSHLTWVSSESHKRSKLSDGKAYIPTSNSVFEVFNDPDNLPGELYEASKFVAMAYSLELARRLGDEKLVINSASPGEIKLGTETETTVSIPFYQRPFRAILRYIRERKPSTRAAAVIWATLCGTEGNGKSWENGAVTDPAVYLKSVDGKQFQLQIWDQMRGWVHRFNRDIPIIG</sequence>
<evidence type="ECO:0008006" key="5">
    <source>
        <dbReference type="Google" id="ProtNLM"/>
    </source>
</evidence>
<keyword evidence="2" id="KW-0560">Oxidoreductase</keyword>
<organism evidence="3 4">
    <name type="scientific">Arthrobotrys conoides</name>
    <dbReference type="NCBI Taxonomy" id="74498"/>
    <lineage>
        <taxon>Eukaryota</taxon>
        <taxon>Fungi</taxon>
        <taxon>Dikarya</taxon>
        <taxon>Ascomycota</taxon>
        <taxon>Pezizomycotina</taxon>
        <taxon>Orbiliomycetes</taxon>
        <taxon>Orbiliales</taxon>
        <taxon>Orbiliaceae</taxon>
        <taxon>Arthrobotrys</taxon>
    </lineage>
</organism>
<comment type="similarity">
    <text evidence="1">Belongs to the short-chain dehydrogenases/reductases (SDR) family.</text>
</comment>
<dbReference type="PANTHER" id="PTHR24320:SF152">
    <property type="entry name" value="SHORT-CHAIN DEHYDROGENASE_REDUCTASE FAMILY PROTEIN"/>
    <property type="match status" value="1"/>
</dbReference>
<dbReference type="PRINTS" id="PR00081">
    <property type="entry name" value="GDHRDH"/>
</dbReference>
<evidence type="ECO:0000313" key="3">
    <source>
        <dbReference type="EMBL" id="KAK6515093.1"/>
    </source>
</evidence>
<proteinExistence type="inferred from homology"/>
<dbReference type="EMBL" id="JAVHJM010000004">
    <property type="protein sequence ID" value="KAK6515093.1"/>
    <property type="molecule type" value="Genomic_DNA"/>
</dbReference>
<evidence type="ECO:0000256" key="2">
    <source>
        <dbReference type="ARBA" id="ARBA00023002"/>
    </source>
</evidence>
<name>A0AAN8NR83_9PEZI</name>
<gene>
    <name evidence="3" type="ORF">TWF506_007440</name>
</gene>
<accession>A0AAN8NR83</accession>